<reference evidence="1 2" key="1">
    <citation type="journal article" date="2018" name="Front. Plant Sci.">
        <title>Red Clover (Trifolium pratense) and Zigzag Clover (T. medium) - A Picture of Genomic Similarities and Differences.</title>
        <authorList>
            <person name="Dluhosova J."/>
            <person name="Istvanek J."/>
            <person name="Nedelnik J."/>
            <person name="Repkova J."/>
        </authorList>
    </citation>
    <scope>NUCLEOTIDE SEQUENCE [LARGE SCALE GENOMIC DNA]</scope>
    <source>
        <strain evidence="2">cv. 10/8</strain>
        <tissue evidence="1">Leaf</tissue>
    </source>
</reference>
<evidence type="ECO:0000313" key="2">
    <source>
        <dbReference type="Proteomes" id="UP000265520"/>
    </source>
</evidence>
<sequence length="18" mass="1856">VKFEAVTIVTDSCSGGSR</sequence>
<proteinExistence type="predicted"/>
<keyword evidence="2" id="KW-1185">Reference proteome</keyword>
<comment type="caution">
    <text evidence="1">The sequence shown here is derived from an EMBL/GenBank/DDBJ whole genome shotgun (WGS) entry which is preliminary data.</text>
</comment>
<dbReference type="EMBL" id="LXQA010213793">
    <property type="protein sequence ID" value="MCI34456.1"/>
    <property type="molecule type" value="Genomic_DNA"/>
</dbReference>
<evidence type="ECO:0000313" key="1">
    <source>
        <dbReference type="EMBL" id="MCI34456.1"/>
    </source>
</evidence>
<dbReference type="Proteomes" id="UP000265520">
    <property type="component" value="Unassembled WGS sequence"/>
</dbReference>
<dbReference type="AlphaFoldDB" id="A0A392RF41"/>
<accession>A0A392RF41</accession>
<feature type="non-terminal residue" evidence="1">
    <location>
        <position position="1"/>
    </location>
</feature>
<protein>
    <submittedName>
        <fullName evidence="1">Uncharacterized protein</fullName>
    </submittedName>
</protein>
<organism evidence="1 2">
    <name type="scientific">Trifolium medium</name>
    <dbReference type="NCBI Taxonomy" id="97028"/>
    <lineage>
        <taxon>Eukaryota</taxon>
        <taxon>Viridiplantae</taxon>
        <taxon>Streptophyta</taxon>
        <taxon>Embryophyta</taxon>
        <taxon>Tracheophyta</taxon>
        <taxon>Spermatophyta</taxon>
        <taxon>Magnoliopsida</taxon>
        <taxon>eudicotyledons</taxon>
        <taxon>Gunneridae</taxon>
        <taxon>Pentapetalae</taxon>
        <taxon>rosids</taxon>
        <taxon>fabids</taxon>
        <taxon>Fabales</taxon>
        <taxon>Fabaceae</taxon>
        <taxon>Papilionoideae</taxon>
        <taxon>50 kb inversion clade</taxon>
        <taxon>NPAAA clade</taxon>
        <taxon>Hologalegina</taxon>
        <taxon>IRL clade</taxon>
        <taxon>Trifolieae</taxon>
        <taxon>Trifolium</taxon>
    </lineage>
</organism>
<name>A0A392RF41_9FABA</name>